<evidence type="ECO:0000313" key="3">
    <source>
        <dbReference type="Proteomes" id="UP000599074"/>
    </source>
</evidence>
<dbReference type="EMBL" id="BOON01000039">
    <property type="protein sequence ID" value="GII24549.1"/>
    <property type="molecule type" value="Genomic_DNA"/>
</dbReference>
<organism evidence="2 3">
    <name type="scientific">Planosporangium mesophilum</name>
    <dbReference type="NCBI Taxonomy" id="689768"/>
    <lineage>
        <taxon>Bacteria</taxon>
        <taxon>Bacillati</taxon>
        <taxon>Actinomycetota</taxon>
        <taxon>Actinomycetes</taxon>
        <taxon>Micromonosporales</taxon>
        <taxon>Micromonosporaceae</taxon>
        <taxon>Planosporangium</taxon>
    </lineage>
</organism>
<keyword evidence="3" id="KW-1185">Reference proteome</keyword>
<name>A0A8J3TDY9_9ACTN</name>
<dbReference type="Proteomes" id="UP000599074">
    <property type="component" value="Unassembled WGS sequence"/>
</dbReference>
<protein>
    <submittedName>
        <fullName evidence="2">Uncharacterized protein</fullName>
    </submittedName>
</protein>
<feature type="region of interest" description="Disordered" evidence="1">
    <location>
        <begin position="1"/>
        <end position="33"/>
    </location>
</feature>
<sequence length="58" mass="6635">MNPPRDAALNGWPYDPERLTRPPNVAHRRPDLGELDIDMGAEVSKIYEDRLRPGPRRG</sequence>
<proteinExistence type="predicted"/>
<evidence type="ECO:0000256" key="1">
    <source>
        <dbReference type="SAM" id="MobiDB-lite"/>
    </source>
</evidence>
<accession>A0A8J3TDY9</accession>
<dbReference type="AlphaFoldDB" id="A0A8J3TDY9"/>
<gene>
    <name evidence="2" type="ORF">Pme01_41460</name>
</gene>
<reference evidence="2" key="1">
    <citation type="submission" date="2021-01" db="EMBL/GenBank/DDBJ databases">
        <title>Whole genome shotgun sequence of Planosporangium mesophilum NBRC 109066.</title>
        <authorList>
            <person name="Komaki H."/>
            <person name="Tamura T."/>
        </authorList>
    </citation>
    <scope>NUCLEOTIDE SEQUENCE</scope>
    <source>
        <strain evidence="2">NBRC 109066</strain>
    </source>
</reference>
<comment type="caution">
    <text evidence="2">The sequence shown here is derived from an EMBL/GenBank/DDBJ whole genome shotgun (WGS) entry which is preliminary data.</text>
</comment>
<evidence type="ECO:0000313" key="2">
    <source>
        <dbReference type="EMBL" id="GII24549.1"/>
    </source>
</evidence>